<keyword evidence="8 13" id="KW-1133">Transmembrane helix</keyword>
<comment type="function">
    <text evidence="13">Required for the insertion and/or proper folding and/or complex formation of integral membrane proteins into the membrane. Involved in integration of membrane proteins that insert both dependently and independently of the Sec translocase complex, as well as at least some lipoproteins. Aids folding of multispanning membrane proteins.</text>
</comment>
<dbReference type="CDD" id="cd20070">
    <property type="entry name" value="5TM_YidC_Alb3"/>
    <property type="match status" value="1"/>
</dbReference>
<dbReference type="PANTHER" id="PTHR12428:SF65">
    <property type="entry name" value="CYTOCHROME C OXIDASE ASSEMBLY PROTEIN COX18, MITOCHONDRIAL"/>
    <property type="match status" value="1"/>
</dbReference>
<evidence type="ECO:0000313" key="16">
    <source>
        <dbReference type="EMBL" id="QNP41977.1"/>
    </source>
</evidence>
<feature type="transmembrane region" description="Helical" evidence="13">
    <location>
        <begin position="6"/>
        <end position="23"/>
    </location>
</feature>
<dbReference type="Pfam" id="PF02096">
    <property type="entry name" value="60KD_IMP"/>
    <property type="match status" value="1"/>
</dbReference>
<dbReference type="Proteomes" id="UP000516018">
    <property type="component" value="Chromosome"/>
</dbReference>
<feature type="domain" description="Membrane insertase YidC/Oxa/ALB C-terminal" evidence="14">
    <location>
        <begin position="371"/>
        <end position="551"/>
    </location>
</feature>
<evidence type="ECO:0000313" key="17">
    <source>
        <dbReference type="Proteomes" id="UP000516018"/>
    </source>
</evidence>
<evidence type="ECO:0000256" key="11">
    <source>
        <dbReference type="ARBA" id="ARBA00033245"/>
    </source>
</evidence>
<organism evidence="16 17">
    <name type="scientific">Agrilutibacter terrestris</name>
    <dbReference type="NCBI Taxonomy" id="2865112"/>
    <lineage>
        <taxon>Bacteria</taxon>
        <taxon>Pseudomonadati</taxon>
        <taxon>Pseudomonadota</taxon>
        <taxon>Gammaproteobacteria</taxon>
        <taxon>Lysobacterales</taxon>
        <taxon>Lysobacteraceae</taxon>
        <taxon>Agrilutibacter</taxon>
    </lineage>
</organism>
<reference evidence="16 17" key="1">
    <citation type="submission" date="2020-08" db="EMBL/GenBank/DDBJ databases">
        <title>Lysobacter sp. II4 sp. nov., isolated from soil.</title>
        <authorList>
            <person name="Woo C.Y."/>
            <person name="Kim J."/>
        </authorList>
    </citation>
    <scope>NUCLEOTIDE SEQUENCE [LARGE SCALE GENOMIC DNA]</scope>
    <source>
        <strain evidence="16 17">II4</strain>
    </source>
</reference>
<dbReference type="InterPro" id="IPR028055">
    <property type="entry name" value="YidC/Oxa/ALB_C"/>
</dbReference>
<gene>
    <name evidence="13 16" type="primary">yidC</name>
    <name evidence="16" type="ORF">H8B22_07230</name>
</gene>
<name>A0A7H0G111_9GAMM</name>
<keyword evidence="7 13" id="KW-0653">Protein transport</keyword>
<dbReference type="InterPro" id="IPR019998">
    <property type="entry name" value="Membr_insert_YidC"/>
</dbReference>
<feature type="domain" description="Membrane insertase YidC N-terminal" evidence="15">
    <location>
        <begin position="77"/>
        <end position="360"/>
    </location>
</feature>
<evidence type="ECO:0000256" key="1">
    <source>
        <dbReference type="ARBA" id="ARBA00004429"/>
    </source>
</evidence>
<dbReference type="InterPro" id="IPR001708">
    <property type="entry name" value="YidC/ALB3/OXA1/COX18"/>
</dbReference>
<evidence type="ECO:0000256" key="13">
    <source>
        <dbReference type="HAMAP-Rule" id="MF_01810"/>
    </source>
</evidence>
<dbReference type="InterPro" id="IPR047196">
    <property type="entry name" value="YidC_ALB_C"/>
</dbReference>
<dbReference type="PANTHER" id="PTHR12428">
    <property type="entry name" value="OXA1"/>
    <property type="match status" value="1"/>
</dbReference>
<proteinExistence type="inferred from homology"/>
<dbReference type="GO" id="GO:0032977">
    <property type="term" value="F:membrane insertase activity"/>
    <property type="evidence" value="ECO:0007669"/>
    <property type="project" value="InterPro"/>
</dbReference>
<evidence type="ECO:0000256" key="2">
    <source>
        <dbReference type="ARBA" id="ARBA00010527"/>
    </source>
</evidence>
<evidence type="ECO:0000256" key="3">
    <source>
        <dbReference type="ARBA" id="ARBA00015325"/>
    </source>
</evidence>
<evidence type="ECO:0000256" key="12">
    <source>
        <dbReference type="ARBA" id="ARBA00033342"/>
    </source>
</evidence>
<dbReference type="CDD" id="cd19961">
    <property type="entry name" value="EcYidC-like_peri"/>
    <property type="match status" value="1"/>
</dbReference>
<keyword evidence="17" id="KW-1185">Reference proteome</keyword>
<evidence type="ECO:0000259" key="14">
    <source>
        <dbReference type="Pfam" id="PF02096"/>
    </source>
</evidence>
<dbReference type="InterPro" id="IPR028053">
    <property type="entry name" value="Membr_insert_YidC_N"/>
</dbReference>
<dbReference type="Gene3D" id="2.70.98.90">
    <property type="match status" value="1"/>
</dbReference>
<dbReference type="GO" id="GO:0015031">
    <property type="term" value="P:protein transport"/>
    <property type="evidence" value="ECO:0007669"/>
    <property type="project" value="UniProtKB-KW"/>
</dbReference>
<dbReference type="GO" id="GO:0051205">
    <property type="term" value="P:protein insertion into membrane"/>
    <property type="evidence" value="ECO:0007669"/>
    <property type="project" value="TreeGrafter"/>
</dbReference>
<dbReference type="NCBIfam" id="TIGR03593">
    <property type="entry name" value="yidC_nterm"/>
    <property type="match status" value="1"/>
</dbReference>
<dbReference type="AlphaFoldDB" id="A0A7H0G111"/>
<comment type="subcellular location">
    <subcellularLocation>
        <location evidence="1">Cell inner membrane</location>
        <topology evidence="1">Multi-pass membrane protein</topology>
    </subcellularLocation>
    <subcellularLocation>
        <location evidence="13">Cell membrane</location>
        <topology evidence="13">Multi-pass membrane protein</topology>
    </subcellularLocation>
</comment>
<dbReference type="NCBIfam" id="TIGR03592">
    <property type="entry name" value="yidC_oxa1_cterm"/>
    <property type="match status" value="1"/>
</dbReference>
<evidence type="ECO:0000256" key="5">
    <source>
        <dbReference type="ARBA" id="ARBA00022475"/>
    </source>
</evidence>
<dbReference type="KEGG" id="lsx:H8B22_07230"/>
<evidence type="ECO:0000256" key="10">
    <source>
        <dbReference type="ARBA" id="ARBA00023186"/>
    </source>
</evidence>
<protein>
    <recommendedName>
        <fullName evidence="3 13">Membrane protein insertase YidC</fullName>
    </recommendedName>
    <alternativeName>
        <fullName evidence="12 13">Foldase YidC</fullName>
    </alternativeName>
    <alternativeName>
        <fullName evidence="11 13">Membrane integrase YidC</fullName>
    </alternativeName>
    <alternativeName>
        <fullName evidence="13">Membrane protein YidC</fullName>
    </alternativeName>
</protein>
<dbReference type="EMBL" id="CP060820">
    <property type="protein sequence ID" value="QNP41977.1"/>
    <property type="molecule type" value="Genomic_DNA"/>
</dbReference>
<dbReference type="GO" id="GO:0005886">
    <property type="term" value="C:plasma membrane"/>
    <property type="evidence" value="ECO:0007669"/>
    <property type="project" value="UniProtKB-SubCell"/>
</dbReference>
<dbReference type="HAMAP" id="MF_01810">
    <property type="entry name" value="YidC_type1"/>
    <property type="match status" value="1"/>
</dbReference>
<dbReference type="Pfam" id="PF14849">
    <property type="entry name" value="YidC_periplas"/>
    <property type="match status" value="1"/>
</dbReference>
<evidence type="ECO:0000256" key="4">
    <source>
        <dbReference type="ARBA" id="ARBA00022448"/>
    </source>
</evidence>
<keyword evidence="4 13" id="KW-0813">Transport</keyword>
<sequence length="563" mass="62133">MNQTRLFLIFAWLMVATLLWMEWGKEKAAPAATTVAPTMSIASTVPGNVPAVPTAAAAPVAPGTTISTATRQRGVPVTVVTDVLRVNMDGGVLHQADLLRYPSLAAANSAPVRLLADDGNNFFVAQSGWVSSAGAAPSHEAGFQPEGGARSFQLADGQRELVVPFVWNGANGVSIRRTYTFQRGSYVVQVRDEVRNAGTAPWQGYVYRQLSRVPRALVSKGPMNAESYSFQGAAWFDGAYDKRKYDKFVEDGSLDKSVTGGWIGMLQHHFFAAWIPQANDASTFTLAAPQANGTTQYLIRELGPGVNVAPGGQAETSARLWVGPKLVKQIEAQQVKGLDRAVDFSSFGWAATLAGWLFWVLDKLHGLLRNWGWAIVGLVVLLKAAMYPLSAAQYKSMAKMRKFQPRIKQLQERYGDDKQKMQMAMMELYKKEKINPVGGCLPILLQMPVFLCLYWMLSESVELRHAPWIGWITDLTARDPYFILPAINLGVMFLTQKMTPPAPGMDPMQQKMMQWMPVVFGVLFAFMPAGLVLYWITNGSLGLLQQWWMTKRYAEEPAKPATA</sequence>
<dbReference type="InterPro" id="IPR038221">
    <property type="entry name" value="YidC_periplasmic_sf"/>
</dbReference>
<feature type="transmembrane region" description="Helical" evidence="13">
    <location>
        <begin position="477"/>
        <end position="494"/>
    </location>
</feature>
<evidence type="ECO:0000256" key="7">
    <source>
        <dbReference type="ARBA" id="ARBA00022927"/>
    </source>
</evidence>
<dbReference type="RefSeq" id="WP_187713412.1">
    <property type="nucleotide sequence ID" value="NZ_CP060820.1"/>
</dbReference>
<keyword evidence="9 13" id="KW-0472">Membrane</keyword>
<dbReference type="NCBIfam" id="NF002352">
    <property type="entry name" value="PRK01318.1-3"/>
    <property type="match status" value="1"/>
</dbReference>
<evidence type="ECO:0000256" key="9">
    <source>
        <dbReference type="ARBA" id="ARBA00023136"/>
    </source>
</evidence>
<feature type="transmembrane region" description="Helical" evidence="13">
    <location>
        <begin position="515"/>
        <end position="536"/>
    </location>
</feature>
<dbReference type="PRINTS" id="PR00701">
    <property type="entry name" value="60KDINNERMP"/>
</dbReference>
<accession>A0A7H0G111</accession>
<comment type="subunit">
    <text evidence="13">Interacts with the Sec translocase complex via SecD. Specifically interacts with transmembrane segments of nascent integral membrane proteins during membrane integration.</text>
</comment>
<evidence type="ECO:0000256" key="6">
    <source>
        <dbReference type="ARBA" id="ARBA00022692"/>
    </source>
</evidence>
<feature type="transmembrane region" description="Helical" evidence="13">
    <location>
        <begin position="371"/>
        <end position="392"/>
    </location>
</feature>
<dbReference type="PRINTS" id="PR01900">
    <property type="entry name" value="YIDCPROTEIN"/>
</dbReference>
<keyword evidence="6 13" id="KW-0812">Transmembrane</keyword>
<comment type="similarity">
    <text evidence="2 13">Belongs to the OXA1/ALB3/YidC family. Type 1 subfamily.</text>
</comment>
<evidence type="ECO:0000256" key="8">
    <source>
        <dbReference type="ARBA" id="ARBA00022989"/>
    </source>
</evidence>
<feature type="transmembrane region" description="Helical" evidence="13">
    <location>
        <begin position="434"/>
        <end position="457"/>
    </location>
</feature>
<keyword evidence="10 13" id="KW-0143">Chaperone</keyword>
<evidence type="ECO:0000259" key="15">
    <source>
        <dbReference type="Pfam" id="PF14849"/>
    </source>
</evidence>
<keyword evidence="5 13" id="KW-1003">Cell membrane</keyword>